<reference evidence="3" key="1">
    <citation type="submission" date="2022-10" db="EMBL/GenBank/DDBJ databases">
        <title>Culturing micro-colonial fungi from biological soil crusts in the Mojave desert and describing Neophaeococcomyces mojavensis, and introducing the new genera and species Taxawa tesnikishii.</title>
        <authorList>
            <person name="Kurbessoian T."/>
            <person name="Stajich J.E."/>
        </authorList>
    </citation>
    <scope>NUCLEOTIDE SEQUENCE</scope>
    <source>
        <strain evidence="3">TK_41</strain>
    </source>
</reference>
<gene>
    <name evidence="3" type="primary">GCN4</name>
    <name evidence="3" type="ORF">H2200_007810</name>
</gene>
<feature type="compositionally biased region" description="Polar residues" evidence="1">
    <location>
        <begin position="115"/>
        <end position="149"/>
    </location>
</feature>
<dbReference type="InterPro" id="IPR004827">
    <property type="entry name" value="bZIP"/>
</dbReference>
<protein>
    <submittedName>
        <fullName evidence="3">General control protein</fullName>
    </submittedName>
</protein>
<dbReference type="GO" id="GO:0003700">
    <property type="term" value="F:DNA-binding transcription factor activity"/>
    <property type="evidence" value="ECO:0007669"/>
    <property type="project" value="InterPro"/>
</dbReference>
<feature type="region of interest" description="Disordered" evidence="1">
    <location>
        <begin position="115"/>
        <end position="225"/>
    </location>
</feature>
<dbReference type="Pfam" id="PF07716">
    <property type="entry name" value="bZIP_2"/>
    <property type="match status" value="1"/>
</dbReference>
<evidence type="ECO:0000313" key="3">
    <source>
        <dbReference type="EMBL" id="KAJ9607732.1"/>
    </source>
</evidence>
<accession>A0AA38X6G2</accession>
<feature type="compositionally biased region" description="Basic residues" evidence="1">
    <location>
        <begin position="199"/>
        <end position="213"/>
    </location>
</feature>
<organism evidence="3 4">
    <name type="scientific">Cladophialophora chaetospira</name>
    <dbReference type="NCBI Taxonomy" id="386627"/>
    <lineage>
        <taxon>Eukaryota</taxon>
        <taxon>Fungi</taxon>
        <taxon>Dikarya</taxon>
        <taxon>Ascomycota</taxon>
        <taxon>Pezizomycotina</taxon>
        <taxon>Eurotiomycetes</taxon>
        <taxon>Chaetothyriomycetidae</taxon>
        <taxon>Chaetothyriales</taxon>
        <taxon>Herpotrichiellaceae</taxon>
        <taxon>Cladophialophora</taxon>
    </lineage>
</organism>
<name>A0AA38X6G2_9EURO</name>
<dbReference type="SUPFAM" id="SSF57959">
    <property type="entry name" value="Leucine zipper domain"/>
    <property type="match status" value="1"/>
</dbReference>
<dbReference type="EMBL" id="JAPDRK010000011">
    <property type="protein sequence ID" value="KAJ9607732.1"/>
    <property type="molecule type" value="Genomic_DNA"/>
</dbReference>
<evidence type="ECO:0000313" key="4">
    <source>
        <dbReference type="Proteomes" id="UP001172673"/>
    </source>
</evidence>
<dbReference type="PROSITE" id="PS00036">
    <property type="entry name" value="BZIP_BASIC"/>
    <property type="match status" value="1"/>
</dbReference>
<keyword evidence="4" id="KW-1185">Reference proteome</keyword>
<dbReference type="AlphaFoldDB" id="A0AA38X6G2"/>
<comment type="caution">
    <text evidence="3">The sequence shown here is derived from an EMBL/GenBank/DDBJ whole genome shotgun (WGS) entry which is preliminary data.</text>
</comment>
<dbReference type="Gene3D" id="1.20.5.170">
    <property type="match status" value="1"/>
</dbReference>
<feature type="domain" description="BZIP" evidence="2">
    <location>
        <begin position="200"/>
        <end position="214"/>
    </location>
</feature>
<sequence length="246" mass="27021">MSNNAFDSMYLPETGFNASPYDLDFDGPHSTFQNSNHGTISPSELLVDDSIVYSAPASTAFPNLSTPDSSFLDSPAMPNSSLNTTPLEDGLLDGQLNFAELDSYAPLFPQNSLDEFTSMSTDPSPYSSGFASVNSAPGQMGRQKSSTGMERQKSSPGRPPNQLAHARKRSDACGISKAPRPRKELPEIQVDSDDDKETAKRKKNTAAARKSRQRKQDNTELLMSENQRFRQYMILQGLDPEDALRD</sequence>
<dbReference type="InterPro" id="IPR046347">
    <property type="entry name" value="bZIP_sf"/>
</dbReference>
<proteinExistence type="predicted"/>
<dbReference type="Proteomes" id="UP001172673">
    <property type="component" value="Unassembled WGS sequence"/>
</dbReference>
<evidence type="ECO:0000256" key="1">
    <source>
        <dbReference type="SAM" id="MobiDB-lite"/>
    </source>
</evidence>
<evidence type="ECO:0000259" key="2">
    <source>
        <dbReference type="PROSITE" id="PS00036"/>
    </source>
</evidence>